<reference evidence="2" key="1">
    <citation type="journal article" date="2013" name="Proc. Natl. Acad. Sci. U.S.A.">
        <title>Improving the coverage of the cyanobacterial phylum using diversity-driven genome sequencing.</title>
        <authorList>
            <person name="Shih P.M."/>
            <person name="Wu D."/>
            <person name="Latifi A."/>
            <person name="Axen S.D."/>
            <person name="Fewer D.P."/>
            <person name="Talla E."/>
            <person name="Calteau A."/>
            <person name="Cai F."/>
            <person name="Tandeau de Marsac N."/>
            <person name="Rippka R."/>
            <person name="Herdman M."/>
            <person name="Sivonen K."/>
            <person name="Coursin T."/>
            <person name="Laurent T."/>
            <person name="Goodwin L."/>
            <person name="Nolan M."/>
            <person name="Davenport K.W."/>
            <person name="Han C.S."/>
            <person name="Rubin E.M."/>
            <person name="Eisen J.A."/>
            <person name="Woyke T."/>
            <person name="Gugger M."/>
            <person name="Kerfeld C.A."/>
        </authorList>
    </citation>
    <scope>NUCLEOTIDE SEQUENCE [LARGE SCALE GENOMIC DNA]</scope>
    <source>
        <strain evidence="2">ATCC 29371 / PCC 7437</strain>
    </source>
</reference>
<dbReference type="Pfam" id="PF05534">
    <property type="entry name" value="HicB"/>
    <property type="match status" value="1"/>
</dbReference>
<dbReference type="SUPFAM" id="SSF143100">
    <property type="entry name" value="TTHA1013/TTHA0281-like"/>
    <property type="match status" value="1"/>
</dbReference>
<protein>
    <submittedName>
        <fullName evidence="1">HicB family protein</fullName>
    </submittedName>
</protein>
<evidence type="ECO:0000313" key="2">
    <source>
        <dbReference type="Proteomes" id="UP000010473"/>
    </source>
</evidence>
<dbReference type="Gene3D" id="1.10.1220.10">
    <property type="entry name" value="Met repressor-like"/>
    <property type="match status" value="1"/>
</dbReference>
<dbReference type="GO" id="GO:0006355">
    <property type="term" value="P:regulation of DNA-templated transcription"/>
    <property type="evidence" value="ECO:0007669"/>
    <property type="project" value="InterPro"/>
</dbReference>
<gene>
    <name evidence="1" type="ordered locus">Sta7437_1257</name>
</gene>
<evidence type="ECO:0000313" key="1">
    <source>
        <dbReference type="EMBL" id="AFZ34827.1"/>
    </source>
</evidence>
<dbReference type="InterPro" id="IPR008651">
    <property type="entry name" value="Uncharacterised_HicB"/>
</dbReference>
<dbReference type="EMBL" id="CP003653">
    <property type="protein sequence ID" value="AFZ34827.1"/>
    <property type="molecule type" value="Genomic_DNA"/>
</dbReference>
<accession>K9XT30</accession>
<proteinExistence type="predicted"/>
<name>K9XT30_STAC7</name>
<dbReference type="Proteomes" id="UP000010473">
    <property type="component" value="Chromosome"/>
</dbReference>
<dbReference type="eggNOG" id="COG4226">
    <property type="taxonomic scope" value="Bacteria"/>
</dbReference>
<sequence>MRLKLVAYCSSNLSIIKIIDMKNLMEYKGYLGSVDYNDEDKIFYGRVEYIRSLISYEGHDVESLRNSFQEAVDDYLELVRNQNIEPEQSFKGSFKIRTGSNLHRRAVIVAKQKGINLNKLVNEALEEYLKNYV</sequence>
<dbReference type="InterPro" id="IPR035069">
    <property type="entry name" value="TTHA1013/TTHA0281-like"/>
</dbReference>
<organism evidence="1 2">
    <name type="scientific">Stanieria cyanosphaera (strain ATCC 29371 / PCC 7437)</name>
    <dbReference type="NCBI Taxonomy" id="111780"/>
    <lineage>
        <taxon>Bacteria</taxon>
        <taxon>Bacillati</taxon>
        <taxon>Cyanobacteriota</taxon>
        <taxon>Cyanophyceae</taxon>
        <taxon>Pleurocapsales</taxon>
        <taxon>Dermocarpellaceae</taxon>
        <taxon>Stanieria</taxon>
    </lineage>
</organism>
<dbReference type="KEGG" id="scs:Sta7437_1257"/>
<dbReference type="AlphaFoldDB" id="K9XT30"/>
<dbReference type="InterPro" id="IPR013321">
    <property type="entry name" value="Arc_rbn_hlx_hlx"/>
</dbReference>
<dbReference type="HOGENOM" id="CLU_134927_0_0_3"/>
<keyword evidence="2" id="KW-1185">Reference proteome</keyword>